<dbReference type="PANTHER" id="PTHR13939">
    <property type="entry name" value="NICOTINAMIDE-NUCLEOTIDE AMIDOHYDROLASE PNCC"/>
    <property type="match status" value="1"/>
</dbReference>
<name>A0AA35TKB4_GEOBA</name>
<dbReference type="SUPFAM" id="SSF53218">
    <property type="entry name" value="Molybdenum cofactor biosynthesis proteins"/>
    <property type="match status" value="1"/>
</dbReference>
<dbReference type="NCBIfam" id="TIGR00200">
    <property type="entry name" value="cinA_nterm"/>
    <property type="match status" value="1"/>
</dbReference>
<dbReference type="CDD" id="cd00885">
    <property type="entry name" value="cinA"/>
    <property type="match status" value="1"/>
</dbReference>
<dbReference type="EMBL" id="CASHTH010003799">
    <property type="protein sequence ID" value="CAI8049502.1"/>
    <property type="molecule type" value="Genomic_DNA"/>
</dbReference>
<dbReference type="InterPro" id="IPR036425">
    <property type="entry name" value="MoaB/Mog-like_dom_sf"/>
</dbReference>
<dbReference type="Proteomes" id="UP001174909">
    <property type="component" value="Unassembled WGS sequence"/>
</dbReference>
<proteinExistence type="inferred from homology"/>
<dbReference type="InterPro" id="IPR008135">
    <property type="entry name" value="Competence-induced_CinA"/>
</dbReference>
<dbReference type="SUPFAM" id="SSF142433">
    <property type="entry name" value="CinA-like"/>
    <property type="match status" value="1"/>
</dbReference>
<gene>
    <name evidence="3" type="ORF">GBAR_LOCUS27259</name>
</gene>
<dbReference type="InterPro" id="IPR050101">
    <property type="entry name" value="CinA"/>
</dbReference>
<dbReference type="Pfam" id="PF00994">
    <property type="entry name" value="MoCF_biosynth"/>
    <property type="match status" value="1"/>
</dbReference>
<accession>A0AA35TKB4</accession>
<protein>
    <submittedName>
        <fullName evidence="3">CinA-like protein</fullName>
    </submittedName>
</protein>
<dbReference type="InterPro" id="IPR036653">
    <property type="entry name" value="CinA-like_C"/>
</dbReference>
<evidence type="ECO:0000256" key="1">
    <source>
        <dbReference type="ARBA" id="ARBA00007589"/>
    </source>
</evidence>
<reference evidence="3" key="1">
    <citation type="submission" date="2023-03" db="EMBL/GenBank/DDBJ databases">
        <authorList>
            <person name="Steffen K."/>
            <person name="Cardenas P."/>
        </authorList>
    </citation>
    <scope>NUCLEOTIDE SEQUENCE</scope>
</reference>
<keyword evidence="4" id="KW-1185">Reference proteome</keyword>
<dbReference type="HAMAP" id="MF_00226_B">
    <property type="entry name" value="CinA_B"/>
    <property type="match status" value="1"/>
</dbReference>
<feature type="domain" description="MoaB/Mog" evidence="2">
    <location>
        <begin position="10"/>
        <end position="176"/>
    </location>
</feature>
<comment type="caution">
    <text evidence="3">The sequence shown here is derived from an EMBL/GenBank/DDBJ whole genome shotgun (WGS) entry which is preliminary data.</text>
</comment>
<organism evidence="3 4">
    <name type="scientific">Geodia barretti</name>
    <name type="common">Barrett's horny sponge</name>
    <dbReference type="NCBI Taxonomy" id="519541"/>
    <lineage>
        <taxon>Eukaryota</taxon>
        <taxon>Metazoa</taxon>
        <taxon>Porifera</taxon>
        <taxon>Demospongiae</taxon>
        <taxon>Heteroscleromorpha</taxon>
        <taxon>Tetractinellida</taxon>
        <taxon>Astrophorina</taxon>
        <taxon>Geodiidae</taxon>
        <taxon>Geodia</taxon>
    </lineage>
</organism>
<dbReference type="Pfam" id="PF02464">
    <property type="entry name" value="CinA"/>
    <property type="match status" value="1"/>
</dbReference>
<evidence type="ECO:0000259" key="2">
    <source>
        <dbReference type="SMART" id="SM00852"/>
    </source>
</evidence>
<dbReference type="Gene3D" id="3.90.950.20">
    <property type="entry name" value="CinA-like"/>
    <property type="match status" value="1"/>
</dbReference>
<sequence>MARDQLRRAVIIAVGSELLTPDRLDTNSLFLTQRLNELGVSVRCKLVIGDDPADIGAALLLAIPKADIVVITGGLGPTEDDVTREAVAAALGLPLEEDAEVAAAIRSRFAARGLPMPATNRRQALIPKGAAVLPNPNGTAPGLWIERPEVVCVVLPGPPRELHGMFDAAARSRLAPAAGRRGIFRRVVHVTGRTESYVDEAASPVYSRWRSAPVPIATSILASLGQIELHLAARAATPEDAARALDAATGELEAVLGRDLVSSDGASLEEVVGRLLRARGQRVAVAESCTGGLIASRLTDVPGSSAYVHGGWVAYDNAAKTAQLGVDRG</sequence>
<dbReference type="SMART" id="SM00852">
    <property type="entry name" value="MoCF_biosynth"/>
    <property type="match status" value="1"/>
</dbReference>
<dbReference type="InterPro" id="IPR008136">
    <property type="entry name" value="CinA_C"/>
</dbReference>
<dbReference type="Gene3D" id="3.40.980.10">
    <property type="entry name" value="MoaB/Mog-like domain"/>
    <property type="match status" value="1"/>
</dbReference>
<comment type="similarity">
    <text evidence="1">In the N-terminal section; belongs to the MoaB/Mog family.</text>
</comment>
<dbReference type="AlphaFoldDB" id="A0AA35TKB4"/>
<dbReference type="PANTHER" id="PTHR13939:SF0">
    <property type="entry name" value="NMN AMIDOHYDROLASE-LIKE PROTEIN YFAY"/>
    <property type="match status" value="1"/>
</dbReference>
<evidence type="ECO:0000313" key="4">
    <source>
        <dbReference type="Proteomes" id="UP001174909"/>
    </source>
</evidence>
<dbReference type="InterPro" id="IPR001453">
    <property type="entry name" value="MoaB/Mog_dom"/>
</dbReference>
<evidence type="ECO:0000313" key="3">
    <source>
        <dbReference type="EMBL" id="CAI8049502.1"/>
    </source>
</evidence>